<dbReference type="SMR" id="Q4R1A7"/>
<evidence type="ECO:0000256" key="7">
    <source>
        <dbReference type="ARBA" id="ARBA00023078"/>
    </source>
</evidence>
<keyword evidence="8 10" id="KW-0472">Membrane</keyword>
<evidence type="ECO:0000256" key="9">
    <source>
        <dbReference type="PIRSR" id="PIRSR602387-1"/>
    </source>
</evidence>
<dbReference type="PROSITE" id="PS00196">
    <property type="entry name" value="COPPER_BLUE"/>
    <property type="match status" value="1"/>
</dbReference>
<comment type="subcellular location">
    <subcellularLocation>
        <location evidence="1 10">Plastid</location>
        <location evidence="1 10">Chloroplast thylakoid membrane</location>
        <topology evidence="1 10">Peripheral membrane protein</topology>
        <orientation evidence="1 10">Lumenal side</orientation>
    </subcellularLocation>
</comment>
<evidence type="ECO:0000256" key="3">
    <source>
        <dbReference type="ARBA" id="ARBA00022448"/>
    </source>
</evidence>
<reference evidence="12" key="1">
    <citation type="submission" date="2005-06" db="EMBL/GenBank/DDBJ databases">
        <title>Copper Responsive Plastocyanin Promoter in Pediastrum.</title>
        <authorList>
            <person name="Nakamura M."/>
            <person name="Yoshizaki F."/>
            <person name="Takayanagi S."/>
        </authorList>
    </citation>
    <scope>NUCLEOTIDE SEQUENCE</scope>
    <source>
        <strain evidence="12">NIES-213</strain>
    </source>
</reference>
<feature type="binding site" evidence="9">
    <location>
        <position position="144"/>
    </location>
    <ligand>
        <name>Cu cation</name>
        <dbReference type="ChEBI" id="CHEBI:23378"/>
    </ligand>
</feature>
<proteinExistence type="inferred from homology"/>
<feature type="domain" description="Blue (type 1) copper" evidence="11">
    <location>
        <begin position="56"/>
        <end position="151"/>
    </location>
</feature>
<dbReference type="GO" id="GO:0005507">
    <property type="term" value="F:copper ion binding"/>
    <property type="evidence" value="ECO:0007669"/>
    <property type="project" value="UniProtKB-UniRule"/>
</dbReference>
<dbReference type="PRINTS" id="PR00157">
    <property type="entry name" value="PLASTOCYANIN"/>
</dbReference>
<feature type="binding site" evidence="9">
    <location>
        <position position="91"/>
    </location>
    <ligand>
        <name>Cu cation</name>
        <dbReference type="ChEBI" id="CHEBI:23378"/>
    </ligand>
</feature>
<keyword evidence="6 9" id="KW-0186">Copper</keyword>
<dbReference type="Pfam" id="PF00127">
    <property type="entry name" value="Copper-bind"/>
    <property type="match status" value="1"/>
</dbReference>
<comment type="similarity">
    <text evidence="2 10">Belongs to the plastocyanin family.</text>
</comment>
<evidence type="ECO:0000256" key="6">
    <source>
        <dbReference type="ARBA" id="ARBA00023008"/>
    </source>
</evidence>
<dbReference type="PANTHER" id="PTHR34192:SF10">
    <property type="entry name" value="PLASTOCYANIN MAJOR ISOFORM, CHLOROPLASTIC-RELATED"/>
    <property type="match status" value="1"/>
</dbReference>
<dbReference type="InterPro" id="IPR000923">
    <property type="entry name" value="BlueCu_1"/>
</dbReference>
<comment type="cofactor">
    <cofactor evidence="9">
        <name>Cu(2+)</name>
        <dbReference type="ChEBI" id="CHEBI:29036"/>
    </cofactor>
    <text evidence="9">The crystal structure with reduced Cu(1+) has also been determined.</text>
</comment>
<dbReference type="CDD" id="cd04219">
    <property type="entry name" value="Plastocyanin"/>
    <property type="match status" value="1"/>
</dbReference>
<evidence type="ECO:0000256" key="8">
    <source>
        <dbReference type="ARBA" id="ARBA00023136"/>
    </source>
</evidence>
<dbReference type="GO" id="GO:0009543">
    <property type="term" value="C:chloroplast thylakoid lumen"/>
    <property type="evidence" value="ECO:0007669"/>
    <property type="project" value="TreeGrafter"/>
</dbReference>
<evidence type="ECO:0000256" key="2">
    <source>
        <dbReference type="ARBA" id="ARBA00005338"/>
    </source>
</evidence>
<dbReference type="EMBL" id="AB218890">
    <property type="protein sequence ID" value="BAE00064.1"/>
    <property type="molecule type" value="Genomic_DNA"/>
</dbReference>
<evidence type="ECO:0000256" key="1">
    <source>
        <dbReference type="ARBA" id="ARBA00004622"/>
    </source>
</evidence>
<feature type="binding site" evidence="9">
    <location>
        <position position="136"/>
    </location>
    <ligand>
        <name>Cu cation</name>
        <dbReference type="ChEBI" id="CHEBI:23378"/>
    </ligand>
</feature>
<keyword evidence="3 10" id="KW-0813">Transport</keyword>
<dbReference type="PRINTS" id="PR00156">
    <property type="entry name" value="COPPERBLUE"/>
</dbReference>
<evidence type="ECO:0000256" key="4">
    <source>
        <dbReference type="ARBA" id="ARBA00022723"/>
    </source>
</evidence>
<keyword evidence="7 10" id="KW-0793">Thylakoid</keyword>
<organism evidence="12">
    <name type="scientific">Pediastrum duplex</name>
    <name type="common">Green alga</name>
    <dbReference type="NCBI Taxonomy" id="3105"/>
    <lineage>
        <taxon>Eukaryota</taxon>
        <taxon>Viridiplantae</taxon>
        <taxon>Chlorophyta</taxon>
        <taxon>core chlorophytes</taxon>
        <taxon>Chlorophyceae</taxon>
        <taxon>CS clade</taxon>
        <taxon>Sphaeropleales</taxon>
        <taxon>Hydrodictyaceae</taxon>
        <taxon>Pediastrum</taxon>
    </lineage>
</organism>
<comment type="function">
    <text evidence="10">Participates in electron transfer between P700 and the cytochrome b6-f complex in photosystem I.</text>
</comment>
<dbReference type="PANTHER" id="PTHR34192">
    <property type="entry name" value="PLASTOCYANIN MAJOR ISOFORM, CHLOROPLASTIC-RELATED"/>
    <property type="match status" value="1"/>
</dbReference>
<evidence type="ECO:0000256" key="10">
    <source>
        <dbReference type="RuleBase" id="RU363020"/>
    </source>
</evidence>
<dbReference type="InterPro" id="IPR002387">
    <property type="entry name" value="Plastocyanin"/>
</dbReference>
<gene>
    <name evidence="12" type="primary">Pcy</name>
</gene>
<dbReference type="InterPro" id="IPR008972">
    <property type="entry name" value="Cupredoxin"/>
</dbReference>
<accession>Q4R1A7</accession>
<dbReference type="InterPro" id="IPR001235">
    <property type="entry name" value="Copper_blue_Plastocyanin"/>
</dbReference>
<dbReference type="GO" id="GO:0009055">
    <property type="term" value="F:electron transfer activity"/>
    <property type="evidence" value="ECO:0007669"/>
    <property type="project" value="UniProtKB-UniRule"/>
</dbReference>
<dbReference type="GO" id="GO:0009535">
    <property type="term" value="C:chloroplast thylakoid membrane"/>
    <property type="evidence" value="ECO:0007669"/>
    <property type="project" value="UniProtKB-SubCell"/>
</dbReference>
<dbReference type="NCBIfam" id="TIGR02656">
    <property type="entry name" value="cyanin_plasto"/>
    <property type="match status" value="1"/>
</dbReference>
<dbReference type="SUPFAM" id="SSF49503">
    <property type="entry name" value="Cupredoxins"/>
    <property type="match status" value="1"/>
</dbReference>
<protein>
    <recommendedName>
        <fullName evidence="10">Plastocyanin</fullName>
    </recommendedName>
</protein>
<sequence length="151" mass="15505">MAVSMRSATVRASGRVQARPAARTVKATASLQKVAQVAGVAVSSLALAFAASADATVKLGADSGALEFVPSTVTIKAGESVSWTNNAGFPHNIVFDEDAIPSGANADALSHEDYLNAPGETVSSKFDTAGTYEYYCEPHQGAGMKGKVIVQ</sequence>
<evidence type="ECO:0000259" key="11">
    <source>
        <dbReference type="Pfam" id="PF00127"/>
    </source>
</evidence>
<dbReference type="Gene3D" id="2.60.40.420">
    <property type="entry name" value="Cupredoxins - blue copper proteins"/>
    <property type="match status" value="1"/>
</dbReference>
<keyword evidence="5 10" id="KW-0249">Electron transport</keyword>
<feature type="binding site" evidence="9">
    <location>
        <position position="139"/>
    </location>
    <ligand>
        <name>Cu cation</name>
        <dbReference type="ChEBI" id="CHEBI:23378"/>
    </ligand>
</feature>
<evidence type="ECO:0000313" key="12">
    <source>
        <dbReference type="EMBL" id="BAE00064.1"/>
    </source>
</evidence>
<dbReference type="InterPro" id="IPR028871">
    <property type="entry name" value="BlueCu_1_BS"/>
</dbReference>
<keyword evidence="4 9" id="KW-0479">Metal-binding</keyword>
<evidence type="ECO:0000256" key="5">
    <source>
        <dbReference type="ARBA" id="ARBA00022982"/>
    </source>
</evidence>
<name>Q4R1A7_PEDDU</name>
<dbReference type="AlphaFoldDB" id="Q4R1A7"/>